<feature type="region of interest" description="Disordered" evidence="9">
    <location>
        <begin position="226"/>
        <end position="247"/>
    </location>
</feature>
<dbReference type="GO" id="GO:0003700">
    <property type="term" value="F:DNA-binding transcription factor activity"/>
    <property type="evidence" value="ECO:0007669"/>
    <property type="project" value="InterPro"/>
</dbReference>
<comment type="similarity">
    <text evidence="2 8">Belongs to the HSF family.</text>
</comment>
<dbReference type="GO" id="GO:0005634">
    <property type="term" value="C:nucleus"/>
    <property type="evidence" value="ECO:0007669"/>
    <property type="project" value="UniProtKB-SubCell"/>
</dbReference>
<evidence type="ECO:0000256" key="9">
    <source>
        <dbReference type="SAM" id="MobiDB-lite"/>
    </source>
</evidence>
<dbReference type="Proteomes" id="UP000256964">
    <property type="component" value="Unassembled WGS sequence"/>
</dbReference>
<dbReference type="InterPro" id="IPR000232">
    <property type="entry name" value="HSF_DNA-bd"/>
</dbReference>
<name>A0A371DV45_9APHY</name>
<feature type="compositionally biased region" description="Pro residues" evidence="9">
    <location>
        <begin position="566"/>
        <end position="577"/>
    </location>
</feature>
<dbReference type="AlphaFoldDB" id="A0A371DV45"/>
<comment type="subunit">
    <text evidence="7">Homotrimer. Homotrimerization increases the affinity of HSF1 to DNA. Interacts with transcriptional coregulator SSA1 on chromatin.</text>
</comment>
<dbReference type="EMBL" id="KZ857380">
    <property type="protein sequence ID" value="RDX56385.1"/>
    <property type="molecule type" value="Genomic_DNA"/>
</dbReference>
<evidence type="ECO:0000256" key="2">
    <source>
        <dbReference type="ARBA" id="ARBA00006403"/>
    </source>
</evidence>
<proteinExistence type="inferred from homology"/>
<dbReference type="SMART" id="SM00415">
    <property type="entry name" value="HSF"/>
    <property type="match status" value="1"/>
</dbReference>
<protein>
    <recommendedName>
        <fullName evidence="10">HSF-type DNA-binding domain-containing protein</fullName>
    </recommendedName>
</protein>
<feature type="compositionally biased region" description="Low complexity" evidence="9">
    <location>
        <begin position="506"/>
        <end position="516"/>
    </location>
</feature>
<reference evidence="11 12" key="1">
    <citation type="journal article" date="2018" name="Biotechnol. Biofuels">
        <title>Integrative visual omics of the white-rot fungus Polyporus brumalis exposes the biotechnological potential of its oxidative enzymes for delignifying raw plant biomass.</title>
        <authorList>
            <person name="Miyauchi S."/>
            <person name="Rancon A."/>
            <person name="Drula E."/>
            <person name="Hage H."/>
            <person name="Chaduli D."/>
            <person name="Favel A."/>
            <person name="Grisel S."/>
            <person name="Henrissat B."/>
            <person name="Herpoel-Gimbert I."/>
            <person name="Ruiz-Duenas F.J."/>
            <person name="Chevret D."/>
            <person name="Hainaut M."/>
            <person name="Lin J."/>
            <person name="Wang M."/>
            <person name="Pangilinan J."/>
            <person name="Lipzen A."/>
            <person name="Lesage-Meessen L."/>
            <person name="Navarro D."/>
            <person name="Riley R."/>
            <person name="Grigoriev I.V."/>
            <person name="Zhou S."/>
            <person name="Raouche S."/>
            <person name="Rosso M.N."/>
        </authorList>
    </citation>
    <scope>NUCLEOTIDE SEQUENCE [LARGE SCALE GENOMIC DNA]</scope>
    <source>
        <strain evidence="11 12">BRFM 1820</strain>
    </source>
</reference>
<gene>
    <name evidence="11" type="ORF">OH76DRAFT_1477000</name>
</gene>
<sequence length="607" mass="65718">MSQANQVAIAGPSALQPTTKASIPRFLLKLYEILSDPANEHLIKWSEAGDSFYIYNQDRFAREVLGKWFKHQNFSSFVRQLNLYGFRKISALQQGLLRMDNDETIQFAHPYFHRGQPDLLALIQRKRHPANHAEDGPLGLLQAPPSQDGKLQAQAVDVRSIVEGINTIRRQQQAISAELSALKQSNDALWKDAIEARERHAKHEDTINRILKFLAGLFGRVLQGEHGQSHEEANSAPRRRLLIGDGRTSHGEGADYFGDDFEGNSDTGSRAHTPFSVGKWRLVLHADVWRMTYLVAASDRFATVETPSVPNDSPALTAKDISQSKSPLKPVKSEPRDADAPATVSQNAPSPESMWQAALQQMMSSPSHFQRLMQMFANAQYNLPAPTDPSAGLQGLLPPVTPSAQQLTYPALAYAAQHQPQSHAVAPAYNANPLYDTSLSLASAPPPAQQDAALLGQSDRLSKAYHDASEINADMDALQSNIHTLIRDMGLDPNNPSFPSVGNPTNGNSAGAGALPAGSALEQEPWSFDSWLSQVNGAGLPDLAYPPSPGKDGGEDFSAFLDIPFDAPPPAAAPGPGPAVSLSPAGVKRKLDVVEIPESPPATKKRG</sequence>
<evidence type="ECO:0000256" key="3">
    <source>
        <dbReference type="ARBA" id="ARBA00023015"/>
    </source>
</evidence>
<dbReference type="InterPro" id="IPR036390">
    <property type="entry name" value="WH_DNA-bd_sf"/>
</dbReference>
<evidence type="ECO:0000313" key="12">
    <source>
        <dbReference type="Proteomes" id="UP000256964"/>
    </source>
</evidence>
<organism evidence="11 12">
    <name type="scientific">Lentinus brumalis</name>
    <dbReference type="NCBI Taxonomy" id="2498619"/>
    <lineage>
        <taxon>Eukaryota</taxon>
        <taxon>Fungi</taxon>
        <taxon>Dikarya</taxon>
        <taxon>Basidiomycota</taxon>
        <taxon>Agaricomycotina</taxon>
        <taxon>Agaricomycetes</taxon>
        <taxon>Polyporales</taxon>
        <taxon>Polyporaceae</taxon>
        <taxon>Lentinus</taxon>
    </lineage>
</organism>
<dbReference type="PANTHER" id="PTHR10015">
    <property type="entry name" value="HEAT SHOCK TRANSCRIPTION FACTOR"/>
    <property type="match status" value="1"/>
</dbReference>
<dbReference type="STRING" id="139420.A0A371DV45"/>
<dbReference type="GO" id="GO:0043565">
    <property type="term" value="F:sequence-specific DNA binding"/>
    <property type="evidence" value="ECO:0007669"/>
    <property type="project" value="InterPro"/>
</dbReference>
<evidence type="ECO:0000313" key="11">
    <source>
        <dbReference type="EMBL" id="RDX56385.1"/>
    </source>
</evidence>
<comment type="subcellular location">
    <subcellularLocation>
        <location evidence="1">Nucleus</location>
    </subcellularLocation>
</comment>
<keyword evidence="6" id="KW-0539">Nucleus</keyword>
<dbReference type="PROSITE" id="PS00434">
    <property type="entry name" value="HSF_DOMAIN"/>
    <property type="match status" value="1"/>
</dbReference>
<dbReference type="OrthoDB" id="60033at2759"/>
<keyword evidence="5" id="KW-0804">Transcription</keyword>
<evidence type="ECO:0000256" key="1">
    <source>
        <dbReference type="ARBA" id="ARBA00004123"/>
    </source>
</evidence>
<evidence type="ECO:0000256" key="6">
    <source>
        <dbReference type="ARBA" id="ARBA00023242"/>
    </source>
</evidence>
<evidence type="ECO:0000256" key="7">
    <source>
        <dbReference type="ARBA" id="ARBA00062171"/>
    </source>
</evidence>
<keyword evidence="4" id="KW-0238">DNA-binding</keyword>
<evidence type="ECO:0000256" key="8">
    <source>
        <dbReference type="RuleBase" id="RU004020"/>
    </source>
</evidence>
<dbReference type="Gene3D" id="1.10.10.10">
    <property type="entry name" value="Winged helix-like DNA-binding domain superfamily/Winged helix DNA-binding domain"/>
    <property type="match status" value="1"/>
</dbReference>
<dbReference type="SUPFAM" id="SSF46785">
    <property type="entry name" value="Winged helix' DNA-binding domain"/>
    <property type="match status" value="1"/>
</dbReference>
<feature type="region of interest" description="Disordered" evidence="9">
    <location>
        <begin position="542"/>
        <end position="586"/>
    </location>
</feature>
<dbReference type="Pfam" id="PF00447">
    <property type="entry name" value="HSF_DNA-bind"/>
    <property type="match status" value="1"/>
</dbReference>
<dbReference type="FunFam" id="1.10.10.10:FF:000027">
    <property type="entry name" value="Heat shock transcription factor 1"/>
    <property type="match status" value="1"/>
</dbReference>
<evidence type="ECO:0000259" key="10">
    <source>
        <dbReference type="PROSITE" id="PS00434"/>
    </source>
</evidence>
<keyword evidence="12" id="KW-1185">Reference proteome</keyword>
<feature type="compositionally biased region" description="Polar residues" evidence="9">
    <location>
        <begin position="494"/>
        <end position="505"/>
    </location>
</feature>
<feature type="region of interest" description="Disordered" evidence="9">
    <location>
        <begin position="489"/>
        <end position="516"/>
    </location>
</feature>
<feature type="domain" description="HSF-type DNA-binding" evidence="10">
    <location>
        <begin position="65"/>
        <end position="89"/>
    </location>
</feature>
<accession>A0A371DV45</accession>
<dbReference type="PRINTS" id="PR00056">
    <property type="entry name" value="HSFDOMAIN"/>
</dbReference>
<dbReference type="InterPro" id="IPR036388">
    <property type="entry name" value="WH-like_DNA-bd_sf"/>
</dbReference>
<evidence type="ECO:0000256" key="4">
    <source>
        <dbReference type="ARBA" id="ARBA00023125"/>
    </source>
</evidence>
<feature type="region of interest" description="Disordered" evidence="9">
    <location>
        <begin position="305"/>
        <end position="354"/>
    </location>
</feature>
<keyword evidence="3" id="KW-0805">Transcription regulation</keyword>
<dbReference type="PANTHER" id="PTHR10015:SF427">
    <property type="entry name" value="HEAT SHOCK FACTOR PROTEIN"/>
    <property type="match status" value="1"/>
</dbReference>
<evidence type="ECO:0000256" key="5">
    <source>
        <dbReference type="ARBA" id="ARBA00023163"/>
    </source>
</evidence>